<dbReference type="EMBL" id="WHWB01034743">
    <property type="protein sequence ID" value="KAJ7404854.1"/>
    <property type="molecule type" value="Genomic_DNA"/>
</dbReference>
<comment type="caution">
    <text evidence="1">The sequence shown here is derived from an EMBL/GenBank/DDBJ whole genome shotgun (WGS) entry which is preliminary data.</text>
</comment>
<proteinExistence type="predicted"/>
<reference evidence="1" key="1">
    <citation type="submission" date="2019-10" db="EMBL/GenBank/DDBJ databases">
        <authorList>
            <person name="Soares A.E.R."/>
            <person name="Aleixo A."/>
            <person name="Schneider P."/>
            <person name="Miyaki C.Y."/>
            <person name="Schneider M.P."/>
            <person name="Mello C."/>
            <person name="Vasconcelos A.T.R."/>
        </authorList>
    </citation>
    <scope>NUCLEOTIDE SEQUENCE</scope>
    <source>
        <tissue evidence="1">Muscle</tissue>
    </source>
</reference>
<dbReference type="Proteomes" id="UP001145742">
    <property type="component" value="Unassembled WGS sequence"/>
</dbReference>
<dbReference type="PANTHER" id="PTHR33395:SF22">
    <property type="entry name" value="REVERSE TRANSCRIPTASE DOMAIN-CONTAINING PROTEIN"/>
    <property type="match status" value="1"/>
</dbReference>
<evidence type="ECO:0000313" key="2">
    <source>
        <dbReference type="Proteomes" id="UP001145742"/>
    </source>
</evidence>
<organism evidence="1 2">
    <name type="scientific">Willisornis vidua</name>
    <name type="common">Xingu scale-backed antbird</name>
    <dbReference type="NCBI Taxonomy" id="1566151"/>
    <lineage>
        <taxon>Eukaryota</taxon>
        <taxon>Metazoa</taxon>
        <taxon>Chordata</taxon>
        <taxon>Craniata</taxon>
        <taxon>Vertebrata</taxon>
        <taxon>Euteleostomi</taxon>
        <taxon>Archelosauria</taxon>
        <taxon>Archosauria</taxon>
        <taxon>Dinosauria</taxon>
        <taxon>Saurischia</taxon>
        <taxon>Theropoda</taxon>
        <taxon>Coelurosauria</taxon>
        <taxon>Aves</taxon>
        <taxon>Neognathae</taxon>
        <taxon>Neoaves</taxon>
        <taxon>Telluraves</taxon>
        <taxon>Australaves</taxon>
        <taxon>Passeriformes</taxon>
        <taxon>Thamnophilidae</taxon>
        <taxon>Willisornis</taxon>
    </lineage>
</organism>
<gene>
    <name evidence="1" type="ORF">WISP_143087</name>
</gene>
<dbReference type="PANTHER" id="PTHR33395">
    <property type="entry name" value="TRANSCRIPTASE, PUTATIVE-RELATED-RELATED"/>
    <property type="match status" value="1"/>
</dbReference>
<protein>
    <submittedName>
        <fullName evidence="1">Rna-directed dna polymerase from mobile element jockey-like</fullName>
    </submittedName>
</protein>
<name>A0ABQ9CRG1_9PASS</name>
<evidence type="ECO:0000313" key="1">
    <source>
        <dbReference type="EMBL" id="KAJ7404854.1"/>
    </source>
</evidence>
<keyword evidence="2" id="KW-1185">Reference proteome</keyword>
<sequence>MNTVIGKRGAEESEVHGLLHKEAEGQLMKMRILGDIPLLGTNLSSSLTRLQNAIGSIYFLDEDSHLTNRDRDKAEVFNAFFAFVFITDDRPRRSQCTQLEDHDCDNDELPVDPEILWDLLLWLYPYKSMGPVGIHPRILKELADVITKPLSMIFQMSWETREVPADWKPVNIFPIFKKGKKDDPRNYTGLCLTSVVDKVMEKILLAGLEGIISKFADGTKPSGAVDSLKGKEALQRDLDKLDSWAVINHM</sequence>
<accession>A0ABQ9CRG1</accession>